<dbReference type="GO" id="GO:0042102">
    <property type="term" value="P:positive regulation of T cell proliferation"/>
    <property type="evidence" value="ECO:0007669"/>
    <property type="project" value="TreeGrafter"/>
</dbReference>
<organism evidence="8 9">
    <name type="scientific">Phrynocephalus forsythii</name>
    <dbReference type="NCBI Taxonomy" id="171643"/>
    <lineage>
        <taxon>Eukaryota</taxon>
        <taxon>Metazoa</taxon>
        <taxon>Chordata</taxon>
        <taxon>Craniata</taxon>
        <taxon>Vertebrata</taxon>
        <taxon>Euteleostomi</taxon>
        <taxon>Lepidosauria</taxon>
        <taxon>Squamata</taxon>
        <taxon>Bifurcata</taxon>
        <taxon>Unidentata</taxon>
        <taxon>Episquamata</taxon>
        <taxon>Toxicofera</taxon>
        <taxon>Iguania</taxon>
        <taxon>Acrodonta</taxon>
        <taxon>Agamidae</taxon>
        <taxon>Agaminae</taxon>
        <taxon>Phrynocephalus</taxon>
    </lineage>
</organism>
<evidence type="ECO:0000256" key="6">
    <source>
        <dbReference type="ARBA" id="ARBA00023157"/>
    </source>
</evidence>
<protein>
    <recommendedName>
        <fullName evidence="7">Interleukin</fullName>
    </recommendedName>
</protein>
<dbReference type="InterPro" id="IPR020439">
    <property type="entry name" value="IL-15"/>
</dbReference>
<dbReference type="EMBL" id="JAPFRF010000007">
    <property type="protein sequence ID" value="KAJ7326930.1"/>
    <property type="molecule type" value="Genomic_DNA"/>
</dbReference>
<keyword evidence="3 7" id="KW-0202">Cytokine</keyword>
<dbReference type="GO" id="GO:0005615">
    <property type="term" value="C:extracellular space"/>
    <property type="evidence" value="ECO:0007669"/>
    <property type="project" value="UniProtKB-KW"/>
</dbReference>
<dbReference type="Pfam" id="PF02372">
    <property type="entry name" value="IL15"/>
    <property type="match status" value="1"/>
</dbReference>
<comment type="subcellular location">
    <subcellularLocation>
        <location evidence="1">Secreted</location>
    </subcellularLocation>
</comment>
<reference evidence="8" key="1">
    <citation type="journal article" date="2023" name="DNA Res.">
        <title>Chromosome-level genome assembly of Phrynocephalus forsythii using third-generation DNA sequencing and Hi-C analysis.</title>
        <authorList>
            <person name="Qi Y."/>
            <person name="Zhao W."/>
            <person name="Zhao Y."/>
            <person name="Niu C."/>
            <person name="Cao S."/>
            <person name="Zhang Y."/>
        </authorList>
    </citation>
    <scope>NUCLEOTIDE SEQUENCE</scope>
    <source>
        <tissue evidence="8">Muscle</tissue>
    </source>
</reference>
<evidence type="ECO:0000256" key="2">
    <source>
        <dbReference type="ARBA" id="ARBA00006050"/>
    </source>
</evidence>
<keyword evidence="9" id="KW-1185">Reference proteome</keyword>
<keyword evidence="5" id="KW-0732">Signal</keyword>
<evidence type="ECO:0000256" key="5">
    <source>
        <dbReference type="ARBA" id="ARBA00022729"/>
    </source>
</evidence>
<dbReference type="InterPro" id="IPR003443">
    <property type="entry name" value="IL-15/IL-21_fam"/>
</dbReference>
<dbReference type="PANTHER" id="PTHR14356:SF3">
    <property type="entry name" value="INTERLEUKIN-15"/>
    <property type="match status" value="1"/>
</dbReference>
<keyword evidence="4" id="KW-0964">Secreted</keyword>
<sequence>MNNYFLISLINEPGVTIFVLCLYLVQVQISADSVWEAVLADWAKIKDAKMDVFLYTVDAPFSSHCSIPVRRCFFDEMQVIMYESQFGNNSTLYNTVNNIIRLINYTLKGTQNIETSQCQKCETFQEKEYKEFMKSFGKNVIRWNRESTRDF</sequence>
<dbReference type="Gene3D" id="1.20.1250.70">
    <property type="entry name" value="Interleukin-15/Interleukin-21"/>
    <property type="match status" value="1"/>
</dbReference>
<comment type="caution">
    <text evidence="8">The sequence shown here is derived from an EMBL/GenBank/DDBJ whole genome shotgun (WGS) entry which is preliminary data.</text>
</comment>
<evidence type="ECO:0000256" key="7">
    <source>
        <dbReference type="RuleBase" id="RU003453"/>
    </source>
</evidence>
<keyword evidence="6" id="KW-1015">Disulfide bond</keyword>
<evidence type="ECO:0000313" key="9">
    <source>
        <dbReference type="Proteomes" id="UP001142489"/>
    </source>
</evidence>
<dbReference type="PANTHER" id="PTHR14356">
    <property type="entry name" value="INTERLEUKIN-15-RELATED"/>
    <property type="match status" value="1"/>
</dbReference>
<dbReference type="Proteomes" id="UP001142489">
    <property type="component" value="Unassembled WGS sequence"/>
</dbReference>
<dbReference type="OrthoDB" id="8905762at2759"/>
<dbReference type="AlphaFoldDB" id="A0A9Q1B1P8"/>
<gene>
    <name evidence="8" type="ORF">JRQ81_016689</name>
</gene>
<comment type="similarity">
    <text evidence="2 7">Belongs to the IL-15/IL-21 family.</text>
</comment>
<proteinExistence type="inferred from homology"/>
<dbReference type="PRINTS" id="PR01930">
    <property type="entry name" value="INTRLEUKIN15"/>
</dbReference>
<dbReference type="InterPro" id="IPR009079">
    <property type="entry name" value="4_helix_cytokine-like_core"/>
</dbReference>
<dbReference type="GO" id="GO:0042119">
    <property type="term" value="P:neutrophil activation"/>
    <property type="evidence" value="ECO:0007669"/>
    <property type="project" value="TreeGrafter"/>
</dbReference>
<name>A0A9Q1B1P8_9SAUR</name>
<dbReference type="GO" id="GO:0006955">
    <property type="term" value="P:immune response"/>
    <property type="evidence" value="ECO:0007669"/>
    <property type="project" value="InterPro"/>
</dbReference>
<dbReference type="SUPFAM" id="SSF47266">
    <property type="entry name" value="4-helical cytokines"/>
    <property type="match status" value="1"/>
</dbReference>
<evidence type="ECO:0000256" key="3">
    <source>
        <dbReference type="ARBA" id="ARBA00022514"/>
    </source>
</evidence>
<dbReference type="GO" id="GO:0005125">
    <property type="term" value="F:cytokine activity"/>
    <property type="evidence" value="ECO:0007669"/>
    <property type="project" value="UniProtKB-KW"/>
</dbReference>
<evidence type="ECO:0000256" key="4">
    <source>
        <dbReference type="ARBA" id="ARBA00022525"/>
    </source>
</evidence>
<dbReference type="GO" id="GO:0050778">
    <property type="term" value="P:positive regulation of immune response"/>
    <property type="evidence" value="ECO:0007669"/>
    <property type="project" value="TreeGrafter"/>
</dbReference>
<evidence type="ECO:0000256" key="1">
    <source>
        <dbReference type="ARBA" id="ARBA00004613"/>
    </source>
</evidence>
<evidence type="ECO:0000313" key="8">
    <source>
        <dbReference type="EMBL" id="KAJ7326930.1"/>
    </source>
</evidence>
<accession>A0A9Q1B1P8</accession>
<dbReference type="GO" id="GO:0001819">
    <property type="term" value="P:positive regulation of cytokine production"/>
    <property type="evidence" value="ECO:0007669"/>
    <property type="project" value="TreeGrafter"/>
</dbReference>
<dbReference type="GO" id="GO:0005126">
    <property type="term" value="F:cytokine receptor binding"/>
    <property type="evidence" value="ECO:0007669"/>
    <property type="project" value="InterPro"/>
</dbReference>